<feature type="domain" description="Dihydrodipicolinate reductase N-terminal" evidence="3">
    <location>
        <begin position="10"/>
        <end position="102"/>
    </location>
</feature>
<dbReference type="EMBL" id="PDSG01000004">
    <property type="protein sequence ID" value="PIE20649.1"/>
    <property type="molecule type" value="Genomic_DNA"/>
</dbReference>
<protein>
    <submittedName>
        <fullName evidence="4">Dihydrodipicolinate reductase</fullName>
    </submittedName>
</protein>
<evidence type="ECO:0000259" key="3">
    <source>
        <dbReference type="Pfam" id="PF01113"/>
    </source>
</evidence>
<gene>
    <name evidence="4" type="ORF">CSA61_00340</name>
</gene>
<dbReference type="SUPFAM" id="SSF51735">
    <property type="entry name" value="NAD(P)-binding Rossmann-fold domains"/>
    <property type="match status" value="1"/>
</dbReference>
<evidence type="ECO:0000313" key="4">
    <source>
        <dbReference type="EMBL" id="PIE20649.1"/>
    </source>
</evidence>
<dbReference type="GO" id="GO:0008839">
    <property type="term" value="F:4-hydroxy-tetrahydrodipicolinate reductase"/>
    <property type="evidence" value="ECO:0007669"/>
    <property type="project" value="InterPro"/>
</dbReference>
<keyword evidence="2" id="KW-0560">Oxidoreductase</keyword>
<dbReference type="CDD" id="cd24146">
    <property type="entry name" value="nat-AmDH_N_like"/>
    <property type="match status" value="1"/>
</dbReference>
<reference evidence="4 5" key="1">
    <citation type="submission" date="2017-10" db="EMBL/GenBank/DDBJ databases">
        <title>Novel microbial diversity and functional potential in the marine mammal oral microbiome.</title>
        <authorList>
            <person name="Dudek N.K."/>
            <person name="Sun C.L."/>
            <person name="Burstein D."/>
            <person name="Kantor R.S."/>
            <person name="Aliaga Goltsman D.S."/>
            <person name="Bik E.M."/>
            <person name="Thomas B.C."/>
            <person name="Banfield J.F."/>
            <person name="Relman D.A."/>
        </authorList>
    </citation>
    <scope>NUCLEOTIDE SEQUENCE [LARGE SCALE GENOMIC DNA]</scope>
    <source>
        <strain evidence="4">DOLJORAL78_49_30</strain>
    </source>
</reference>
<evidence type="ECO:0000256" key="2">
    <source>
        <dbReference type="ARBA" id="ARBA00023002"/>
    </source>
</evidence>
<dbReference type="InterPro" id="IPR000846">
    <property type="entry name" value="DapB_N"/>
</dbReference>
<proteinExistence type="predicted"/>
<evidence type="ECO:0000256" key="1">
    <source>
        <dbReference type="ARBA" id="ARBA00022857"/>
    </source>
</evidence>
<organism evidence="4 5">
    <name type="scientific">Neptuniibacter caesariensis</name>
    <dbReference type="NCBI Taxonomy" id="207954"/>
    <lineage>
        <taxon>Bacteria</taxon>
        <taxon>Pseudomonadati</taxon>
        <taxon>Pseudomonadota</taxon>
        <taxon>Gammaproteobacteria</taxon>
        <taxon>Oceanospirillales</taxon>
        <taxon>Oceanospirillaceae</taxon>
        <taxon>Neptuniibacter</taxon>
    </lineage>
</organism>
<dbReference type="InterPro" id="IPR036291">
    <property type="entry name" value="NAD(P)-bd_dom_sf"/>
</dbReference>
<dbReference type="GO" id="GO:0009089">
    <property type="term" value="P:lysine biosynthetic process via diaminopimelate"/>
    <property type="evidence" value="ECO:0007669"/>
    <property type="project" value="InterPro"/>
</dbReference>
<accession>A0A2G6JDS5</accession>
<sequence>MTKTVKTAQYGCGKMGRYLIRYMMEKGAEVVAAFDNDPSVIGMDIGEYIGGGKTGLLISDSRDAEKILQETQPDVCVIATTSTLEEIRESLEICARNRINAISTCEESLYPWNSSPDLCRELDQLAKEYGVTLTGSGYPDMYWGVLIDTLAGSMHKITKIKGVSSYNVEDYGIALAKGHGAGLSTAEFAKQIGNHNNLGAEEQQKLVTSGEYVPSYMWNQNGWLCERMDLTPISQVQKCVPTTHTEDLYSETLGMTIKAGNPTGMSAIVITETKEGITIETECIGNVYAPGDFDRNDWTFYGEPDTTVNVNRPATVELTCANLVGRIPALIKSEPGYITTDKLPNNVYLSKKLGEYI</sequence>
<dbReference type="AlphaFoldDB" id="A0A2G6JDS5"/>
<name>A0A2G6JDS5_NEPCE</name>
<dbReference type="Pfam" id="PF01113">
    <property type="entry name" value="DapB_N"/>
    <property type="match status" value="1"/>
</dbReference>
<comment type="caution">
    <text evidence="4">The sequence shown here is derived from an EMBL/GenBank/DDBJ whole genome shotgun (WGS) entry which is preliminary data.</text>
</comment>
<dbReference type="Proteomes" id="UP000242733">
    <property type="component" value="Unassembled WGS sequence"/>
</dbReference>
<evidence type="ECO:0000313" key="5">
    <source>
        <dbReference type="Proteomes" id="UP000242733"/>
    </source>
</evidence>
<keyword evidence="1" id="KW-0521">NADP</keyword>
<dbReference type="Gene3D" id="3.40.50.720">
    <property type="entry name" value="NAD(P)-binding Rossmann-like Domain"/>
    <property type="match status" value="1"/>
</dbReference>